<feature type="region of interest" description="Disordered" evidence="1">
    <location>
        <begin position="1"/>
        <end position="22"/>
    </location>
</feature>
<reference evidence="2" key="1">
    <citation type="journal article" date="2023" name="Science">
        <title>Genome structures resolve the early diversification of teleost fishes.</title>
        <authorList>
            <person name="Parey E."/>
            <person name="Louis A."/>
            <person name="Montfort J."/>
            <person name="Bouchez O."/>
            <person name="Roques C."/>
            <person name="Iampietro C."/>
            <person name="Lluch J."/>
            <person name="Castinel A."/>
            <person name="Donnadieu C."/>
            <person name="Desvignes T."/>
            <person name="Floi Bucao C."/>
            <person name="Jouanno E."/>
            <person name="Wen M."/>
            <person name="Mejri S."/>
            <person name="Dirks R."/>
            <person name="Jansen H."/>
            <person name="Henkel C."/>
            <person name="Chen W.J."/>
            <person name="Zahm M."/>
            <person name="Cabau C."/>
            <person name="Klopp C."/>
            <person name="Thompson A.W."/>
            <person name="Robinson-Rechavi M."/>
            <person name="Braasch I."/>
            <person name="Lecointre G."/>
            <person name="Bobe J."/>
            <person name="Postlethwait J.H."/>
            <person name="Berthelot C."/>
            <person name="Roest Crollius H."/>
            <person name="Guiguen Y."/>
        </authorList>
    </citation>
    <scope>NUCLEOTIDE SEQUENCE</scope>
    <source>
        <strain evidence="2">NC1722</strain>
    </source>
</reference>
<evidence type="ECO:0000313" key="3">
    <source>
        <dbReference type="Proteomes" id="UP001221898"/>
    </source>
</evidence>
<evidence type="ECO:0000256" key="1">
    <source>
        <dbReference type="SAM" id="MobiDB-lite"/>
    </source>
</evidence>
<gene>
    <name evidence="2" type="ORF">AAFF_G00048600</name>
</gene>
<name>A0AAD7S1K1_9TELE</name>
<protein>
    <submittedName>
        <fullName evidence="2">Uncharacterized protein</fullName>
    </submittedName>
</protein>
<feature type="compositionally biased region" description="Low complexity" evidence="1">
    <location>
        <begin position="117"/>
        <end position="126"/>
    </location>
</feature>
<feature type="compositionally biased region" description="Basic and acidic residues" evidence="1">
    <location>
        <begin position="10"/>
        <end position="22"/>
    </location>
</feature>
<comment type="caution">
    <text evidence="2">The sequence shown here is derived from an EMBL/GenBank/DDBJ whole genome shotgun (WGS) entry which is preliminary data.</text>
</comment>
<dbReference type="EMBL" id="JAINUG010000128">
    <property type="protein sequence ID" value="KAJ8394277.1"/>
    <property type="molecule type" value="Genomic_DNA"/>
</dbReference>
<organism evidence="2 3">
    <name type="scientific">Aldrovandia affinis</name>
    <dbReference type="NCBI Taxonomy" id="143900"/>
    <lineage>
        <taxon>Eukaryota</taxon>
        <taxon>Metazoa</taxon>
        <taxon>Chordata</taxon>
        <taxon>Craniata</taxon>
        <taxon>Vertebrata</taxon>
        <taxon>Euteleostomi</taxon>
        <taxon>Actinopterygii</taxon>
        <taxon>Neopterygii</taxon>
        <taxon>Teleostei</taxon>
        <taxon>Notacanthiformes</taxon>
        <taxon>Halosauridae</taxon>
        <taxon>Aldrovandia</taxon>
    </lineage>
</organism>
<feature type="region of interest" description="Disordered" evidence="1">
    <location>
        <begin position="93"/>
        <end position="126"/>
    </location>
</feature>
<proteinExistence type="predicted"/>
<feature type="compositionally biased region" description="Basic and acidic residues" evidence="1">
    <location>
        <begin position="107"/>
        <end position="116"/>
    </location>
</feature>
<sequence length="126" mass="14134">MRRGQRFSKRREISEGEQRMTDDQNSIQQLVFFKLHKRRFRSRRGANALAPAIPLPPGRLRRSFVTRRPVSGVIRLCVRGGDALPQIRSISLSPGSAIAQRRSRAGGAERRERESASHAASNSTAD</sequence>
<dbReference type="AlphaFoldDB" id="A0AAD7S1K1"/>
<keyword evidence="3" id="KW-1185">Reference proteome</keyword>
<accession>A0AAD7S1K1</accession>
<evidence type="ECO:0000313" key="2">
    <source>
        <dbReference type="EMBL" id="KAJ8394277.1"/>
    </source>
</evidence>
<dbReference type="Proteomes" id="UP001221898">
    <property type="component" value="Unassembled WGS sequence"/>
</dbReference>